<comment type="subcellular location">
    <subcellularLocation>
        <location evidence="1">Cytoplasm</location>
    </subcellularLocation>
</comment>
<evidence type="ECO:0000256" key="3">
    <source>
        <dbReference type="ARBA" id="ARBA00022490"/>
    </source>
</evidence>
<dbReference type="GO" id="GO:0043124">
    <property type="term" value="P:negative regulation of canonical NF-kappaB signal transduction"/>
    <property type="evidence" value="ECO:0007669"/>
    <property type="project" value="InterPro"/>
</dbReference>
<accession>A0A4W2IRQ4</accession>
<dbReference type="InterPro" id="IPR042227">
    <property type="entry name" value="KBRS"/>
</dbReference>
<dbReference type="PANTHER" id="PTHR46152:SF2">
    <property type="entry name" value="NF-KAPPA-B INHIBITOR-INTERACTING RAS-LIKE PROTEIN 2"/>
    <property type="match status" value="1"/>
</dbReference>
<dbReference type="InterPro" id="IPR001806">
    <property type="entry name" value="Small_GTPase"/>
</dbReference>
<gene>
    <name evidence="7" type="primary">NKIRAS2</name>
</gene>
<keyword evidence="4" id="KW-0547">Nucleotide-binding</keyword>
<dbReference type="Gene3D" id="3.40.50.300">
    <property type="entry name" value="P-loop containing nucleotide triphosphate hydrolases"/>
    <property type="match status" value="1"/>
</dbReference>
<proteinExistence type="inferred from homology"/>
<keyword evidence="5" id="KW-0342">GTP-binding</keyword>
<reference evidence="7 8" key="1">
    <citation type="submission" date="2018-11" db="EMBL/GenBank/DDBJ databases">
        <title>Haplotype-resolved cattle genomes.</title>
        <authorList>
            <person name="Low W.Y."/>
            <person name="Tearle R."/>
            <person name="Bickhart D.M."/>
            <person name="Rosen B.D."/>
            <person name="Koren S."/>
            <person name="Rhie A."/>
            <person name="Hiendleder S."/>
            <person name="Phillippy A.M."/>
            <person name="Smith T.P.L."/>
            <person name="Williams J.L."/>
        </authorList>
    </citation>
    <scope>NUCLEOTIDE SEQUENCE [LARGE SCALE GENOMIC DNA]</scope>
</reference>
<dbReference type="SUPFAM" id="SSF52540">
    <property type="entry name" value="P-loop containing nucleoside triphosphate hydrolases"/>
    <property type="match status" value="1"/>
</dbReference>
<dbReference type="AlphaFoldDB" id="A0A4W2IRQ4"/>
<evidence type="ECO:0000313" key="8">
    <source>
        <dbReference type="Proteomes" id="UP000429181"/>
    </source>
</evidence>
<dbReference type="Proteomes" id="UP000429181">
    <property type="component" value="Chromosome 19"/>
</dbReference>
<protein>
    <submittedName>
        <fullName evidence="7">NFKB inhibitor interacting Ras like 2</fullName>
    </submittedName>
</protein>
<evidence type="ECO:0000256" key="2">
    <source>
        <dbReference type="ARBA" id="ARBA00008094"/>
    </source>
</evidence>
<reference evidence="7" key="2">
    <citation type="submission" date="2025-08" db="UniProtKB">
        <authorList>
            <consortium name="Ensembl"/>
        </authorList>
    </citation>
    <scope>IDENTIFICATION</scope>
</reference>
<dbReference type="PANTHER" id="PTHR46152">
    <property type="entry name" value="NF-KAPPA-B INHIBITOR-INTERACTING RAS-LIKE PROTEIN"/>
    <property type="match status" value="1"/>
</dbReference>
<dbReference type="GO" id="GO:0005525">
    <property type="term" value="F:GTP binding"/>
    <property type="evidence" value="ECO:0007669"/>
    <property type="project" value="UniProtKB-KW"/>
</dbReference>
<evidence type="ECO:0000313" key="7">
    <source>
        <dbReference type="Ensembl" id="ENSBIXP00005046790.1"/>
    </source>
</evidence>
<dbReference type="Ensembl" id="ENSBIXT00005056632.1">
    <property type="protein sequence ID" value="ENSBIXP00005046790.1"/>
    <property type="gene ID" value="ENSBIXG00005031501.1"/>
</dbReference>
<feature type="region of interest" description="Disordered" evidence="6">
    <location>
        <begin position="239"/>
        <end position="261"/>
    </location>
</feature>
<evidence type="ECO:0000256" key="1">
    <source>
        <dbReference type="ARBA" id="ARBA00004496"/>
    </source>
</evidence>
<dbReference type="GO" id="GO:0003924">
    <property type="term" value="F:GTPase activity"/>
    <property type="evidence" value="ECO:0007669"/>
    <property type="project" value="InterPro"/>
</dbReference>
<name>A0A4W2IRQ4_BOBOX</name>
<comment type="similarity">
    <text evidence="2">Belongs to the small GTPase superfamily. Ras family. KappaB-Ras subfamily.</text>
</comment>
<evidence type="ECO:0000256" key="5">
    <source>
        <dbReference type="ARBA" id="ARBA00023134"/>
    </source>
</evidence>
<dbReference type="InterPro" id="IPR027417">
    <property type="entry name" value="P-loop_NTPase"/>
</dbReference>
<evidence type="ECO:0000256" key="4">
    <source>
        <dbReference type="ARBA" id="ARBA00022741"/>
    </source>
</evidence>
<organism evidence="7 8">
    <name type="scientific">Bos indicus x Bos taurus</name>
    <name type="common">Hybrid cattle</name>
    <dbReference type="NCBI Taxonomy" id="30522"/>
    <lineage>
        <taxon>Eukaryota</taxon>
        <taxon>Metazoa</taxon>
        <taxon>Chordata</taxon>
        <taxon>Craniata</taxon>
        <taxon>Vertebrata</taxon>
        <taxon>Euteleostomi</taxon>
        <taxon>Mammalia</taxon>
        <taxon>Eutheria</taxon>
        <taxon>Laurasiatheria</taxon>
        <taxon>Artiodactyla</taxon>
        <taxon>Ruminantia</taxon>
        <taxon>Pecora</taxon>
        <taxon>Bovidae</taxon>
        <taxon>Bovinae</taxon>
        <taxon>Bos</taxon>
    </lineage>
</organism>
<dbReference type="GO" id="GO:0032484">
    <property type="term" value="P:Ral protein signal transduction"/>
    <property type="evidence" value="ECO:0007669"/>
    <property type="project" value="TreeGrafter"/>
</dbReference>
<dbReference type="GO" id="GO:0032794">
    <property type="term" value="F:GTPase activating protein binding"/>
    <property type="evidence" value="ECO:0007669"/>
    <property type="project" value="TreeGrafter"/>
</dbReference>
<dbReference type="GO" id="GO:0005737">
    <property type="term" value="C:cytoplasm"/>
    <property type="evidence" value="ECO:0007669"/>
    <property type="project" value="UniProtKB-SubCell"/>
</dbReference>
<sequence length="261" mass="28363">MNKRLNKRSVTVVAFRKRTSGHLRHQNSTRRVPPAYNLCPGDHLAEVQTVISPPASEGAVPLAPALRRRNWSCRMEAAGAGPDGAWIDAERDPSVCRGAAPPLIPGSLEGPGCAAARALGGLKAKHGEELQGGRVWPGFCGQDFNPGAASVRKPCGGTDSRESFQRVELLKKEIDKSKDKKEVTIVVLGNKCDLQEQRRVDPDVAQHWAKSEKVKLWEVSVADRRSLLEPFVYLASKMTQPQSKSAFPLSRKNKGSGSLDG</sequence>
<dbReference type="Pfam" id="PF00071">
    <property type="entry name" value="Ras"/>
    <property type="match status" value="1"/>
</dbReference>
<evidence type="ECO:0000256" key="6">
    <source>
        <dbReference type="SAM" id="MobiDB-lite"/>
    </source>
</evidence>
<keyword evidence="3" id="KW-0963">Cytoplasm</keyword>
<dbReference type="GeneTree" id="ENSGT00940000157943"/>